<dbReference type="AlphaFoldDB" id="X0XMG3"/>
<evidence type="ECO:0000313" key="1">
    <source>
        <dbReference type="EMBL" id="GAG36492.1"/>
    </source>
</evidence>
<reference evidence="1" key="1">
    <citation type="journal article" date="2014" name="Front. Microbiol.">
        <title>High frequency of phylogenetically diverse reductive dehalogenase-homologous genes in deep subseafloor sedimentary metagenomes.</title>
        <authorList>
            <person name="Kawai M."/>
            <person name="Futagami T."/>
            <person name="Toyoda A."/>
            <person name="Takaki Y."/>
            <person name="Nishi S."/>
            <person name="Hori S."/>
            <person name="Arai W."/>
            <person name="Tsubouchi T."/>
            <person name="Morono Y."/>
            <person name="Uchiyama I."/>
            <person name="Ito T."/>
            <person name="Fujiyama A."/>
            <person name="Inagaki F."/>
            <person name="Takami H."/>
        </authorList>
    </citation>
    <scope>NUCLEOTIDE SEQUENCE</scope>
    <source>
        <strain evidence="1">Expedition CK06-06</strain>
    </source>
</reference>
<comment type="caution">
    <text evidence="1">The sequence shown here is derived from an EMBL/GenBank/DDBJ whole genome shotgun (WGS) entry which is preliminary data.</text>
</comment>
<sequence>MKTPDRCSHCDHDWHHHTDKGCSGGGIRSYSGQMICRCERPVPLAKSQDWMSGDMLSQDA</sequence>
<dbReference type="EMBL" id="BARS01040511">
    <property type="protein sequence ID" value="GAG36492.1"/>
    <property type="molecule type" value="Genomic_DNA"/>
</dbReference>
<organism evidence="1">
    <name type="scientific">marine sediment metagenome</name>
    <dbReference type="NCBI Taxonomy" id="412755"/>
    <lineage>
        <taxon>unclassified sequences</taxon>
        <taxon>metagenomes</taxon>
        <taxon>ecological metagenomes</taxon>
    </lineage>
</organism>
<name>X0XMG3_9ZZZZ</name>
<accession>X0XMG3</accession>
<proteinExistence type="predicted"/>
<protein>
    <submittedName>
        <fullName evidence="1">Uncharacterized protein</fullName>
    </submittedName>
</protein>
<gene>
    <name evidence="1" type="ORF">S01H1_61735</name>
</gene>
<feature type="non-terminal residue" evidence="1">
    <location>
        <position position="60"/>
    </location>
</feature>